<dbReference type="GO" id="GO:0003677">
    <property type="term" value="F:DNA binding"/>
    <property type="evidence" value="ECO:0007669"/>
    <property type="project" value="InterPro"/>
</dbReference>
<evidence type="ECO:0000313" key="12">
    <source>
        <dbReference type="Proteomes" id="UP000199226"/>
    </source>
</evidence>
<feature type="domain" description="DNA polymerase III delta N-terminal" evidence="9">
    <location>
        <begin position="19"/>
        <end position="143"/>
    </location>
</feature>
<dbReference type="STRING" id="990371.SAMN05421813_1042"/>
<dbReference type="Gene3D" id="3.40.50.300">
    <property type="entry name" value="P-loop containing nucleotide triphosphate hydrolases"/>
    <property type="match status" value="1"/>
</dbReference>
<dbReference type="InterPro" id="IPR005790">
    <property type="entry name" value="DNA_polIII_delta"/>
</dbReference>
<evidence type="ECO:0000256" key="3">
    <source>
        <dbReference type="ARBA" id="ARBA00022679"/>
    </source>
</evidence>
<evidence type="ECO:0000259" key="9">
    <source>
        <dbReference type="Pfam" id="PF06144"/>
    </source>
</evidence>
<evidence type="ECO:0000256" key="5">
    <source>
        <dbReference type="ARBA" id="ARBA00022705"/>
    </source>
</evidence>
<evidence type="ECO:0000256" key="7">
    <source>
        <dbReference type="ARBA" id="ARBA00034754"/>
    </source>
</evidence>
<comment type="catalytic activity">
    <reaction evidence="8">
        <text>DNA(n) + a 2'-deoxyribonucleoside 5'-triphosphate = DNA(n+1) + diphosphate</text>
        <dbReference type="Rhea" id="RHEA:22508"/>
        <dbReference type="Rhea" id="RHEA-COMP:17339"/>
        <dbReference type="Rhea" id="RHEA-COMP:17340"/>
        <dbReference type="ChEBI" id="CHEBI:33019"/>
        <dbReference type="ChEBI" id="CHEBI:61560"/>
        <dbReference type="ChEBI" id="CHEBI:173112"/>
        <dbReference type="EC" id="2.7.7.7"/>
    </reaction>
</comment>
<dbReference type="OrthoDB" id="1172326at2"/>
<dbReference type="NCBIfam" id="TIGR01128">
    <property type="entry name" value="holA"/>
    <property type="match status" value="1"/>
</dbReference>
<accession>A0A1G9P5I8</accession>
<evidence type="ECO:0000259" key="10">
    <source>
        <dbReference type="Pfam" id="PF21694"/>
    </source>
</evidence>
<feature type="domain" description="DNA polymerase III delta subunit-like C-terminal" evidence="10">
    <location>
        <begin position="217"/>
        <end position="321"/>
    </location>
</feature>
<dbReference type="InterPro" id="IPR010372">
    <property type="entry name" value="DNA_pol3_delta_N"/>
</dbReference>
<sequence length="343" mass="39415">MDINDLIKDLKNRKFKPVYLLHGEESYYIDKISDFIEENVLSDAEKGFNQSIFYGKDSDIMSILNAAKRYPMMSEYQVVLVKEAQELKWGKDGEDDKKSGDPLLSYFENPLQSTILVFCFRNGKFDKRKKTYKAIEKKGIVFESASLNDNKVSAWIESFVREKGYKIQPQASALMAEYLGNDLSKVANELEKLMLNVKAGQEINTDDVQNNIGISKEYNVFELQNAIARKDAFKVNQIINYFAENPKNNPIFLLLGNLNSYFGKILKVHYATDRSPQGLARELGVSPYFVKDFENAARIYNKEKVFRVISYLRECDMKIKGVDASGNTEQGELMKELLFKIIH</sequence>
<dbReference type="GO" id="GO:0009360">
    <property type="term" value="C:DNA polymerase III complex"/>
    <property type="evidence" value="ECO:0007669"/>
    <property type="project" value="InterPro"/>
</dbReference>
<dbReference type="InterPro" id="IPR008921">
    <property type="entry name" value="DNA_pol3_clamp-load_cplx_C"/>
</dbReference>
<dbReference type="SUPFAM" id="SSF48019">
    <property type="entry name" value="post-AAA+ oligomerization domain-like"/>
    <property type="match status" value="1"/>
</dbReference>
<comment type="similarity">
    <text evidence="7">Belongs to the DNA polymerase HolA subunit family.</text>
</comment>
<dbReference type="Pfam" id="PF21694">
    <property type="entry name" value="DNA_pol3_delta_C"/>
    <property type="match status" value="1"/>
</dbReference>
<keyword evidence="12" id="KW-1185">Reference proteome</keyword>
<dbReference type="Proteomes" id="UP000199226">
    <property type="component" value="Unassembled WGS sequence"/>
</dbReference>
<dbReference type="RefSeq" id="WP_090700293.1">
    <property type="nucleotide sequence ID" value="NZ_FNHH01000004.1"/>
</dbReference>
<evidence type="ECO:0000256" key="1">
    <source>
        <dbReference type="ARBA" id="ARBA00012417"/>
    </source>
</evidence>
<dbReference type="GO" id="GO:0003887">
    <property type="term" value="F:DNA-directed DNA polymerase activity"/>
    <property type="evidence" value="ECO:0007669"/>
    <property type="project" value="UniProtKB-KW"/>
</dbReference>
<dbReference type="GO" id="GO:0006261">
    <property type="term" value="P:DNA-templated DNA replication"/>
    <property type="evidence" value="ECO:0007669"/>
    <property type="project" value="TreeGrafter"/>
</dbReference>
<organism evidence="11 12">
    <name type="scientific">Daejeonella rubra</name>
    <dbReference type="NCBI Taxonomy" id="990371"/>
    <lineage>
        <taxon>Bacteria</taxon>
        <taxon>Pseudomonadati</taxon>
        <taxon>Bacteroidota</taxon>
        <taxon>Sphingobacteriia</taxon>
        <taxon>Sphingobacteriales</taxon>
        <taxon>Sphingobacteriaceae</taxon>
        <taxon>Daejeonella</taxon>
    </lineage>
</organism>
<protein>
    <recommendedName>
        <fullName evidence="2">DNA polymerase III subunit delta</fullName>
        <ecNumber evidence="1">2.7.7.7</ecNumber>
    </recommendedName>
</protein>
<proteinExistence type="inferred from homology"/>
<dbReference type="PANTHER" id="PTHR34388:SF1">
    <property type="entry name" value="DNA POLYMERASE III SUBUNIT DELTA"/>
    <property type="match status" value="1"/>
</dbReference>
<dbReference type="SUPFAM" id="SSF52540">
    <property type="entry name" value="P-loop containing nucleoside triphosphate hydrolases"/>
    <property type="match status" value="1"/>
</dbReference>
<dbReference type="Gene3D" id="1.10.8.60">
    <property type="match status" value="1"/>
</dbReference>
<evidence type="ECO:0000313" key="11">
    <source>
        <dbReference type="EMBL" id="SDL94152.1"/>
    </source>
</evidence>
<dbReference type="InterPro" id="IPR027417">
    <property type="entry name" value="P-loop_NTPase"/>
</dbReference>
<evidence type="ECO:0000256" key="4">
    <source>
        <dbReference type="ARBA" id="ARBA00022695"/>
    </source>
</evidence>
<dbReference type="EC" id="2.7.7.7" evidence="1"/>
<evidence type="ECO:0000256" key="8">
    <source>
        <dbReference type="ARBA" id="ARBA00049244"/>
    </source>
</evidence>
<dbReference type="Pfam" id="PF06144">
    <property type="entry name" value="DNA_pol3_delta"/>
    <property type="match status" value="1"/>
</dbReference>
<keyword evidence="5" id="KW-0235">DNA replication</keyword>
<reference evidence="12" key="1">
    <citation type="submission" date="2016-10" db="EMBL/GenBank/DDBJ databases">
        <authorList>
            <person name="Varghese N."/>
            <person name="Submissions S."/>
        </authorList>
    </citation>
    <scope>NUCLEOTIDE SEQUENCE [LARGE SCALE GENOMIC DNA]</scope>
    <source>
        <strain evidence="12">DSM 24536</strain>
    </source>
</reference>
<name>A0A1G9P5I8_9SPHI</name>
<dbReference type="AlphaFoldDB" id="A0A1G9P5I8"/>
<dbReference type="EMBL" id="FNHH01000004">
    <property type="protein sequence ID" value="SDL94152.1"/>
    <property type="molecule type" value="Genomic_DNA"/>
</dbReference>
<keyword evidence="6" id="KW-0239">DNA-directed DNA polymerase</keyword>
<evidence type="ECO:0000256" key="2">
    <source>
        <dbReference type="ARBA" id="ARBA00017703"/>
    </source>
</evidence>
<dbReference type="PANTHER" id="PTHR34388">
    <property type="entry name" value="DNA POLYMERASE III SUBUNIT DELTA"/>
    <property type="match status" value="1"/>
</dbReference>
<dbReference type="InterPro" id="IPR048466">
    <property type="entry name" value="DNA_pol3_delta-like_C"/>
</dbReference>
<gene>
    <name evidence="11" type="ORF">SAMN05421813_1042</name>
</gene>
<keyword evidence="3" id="KW-0808">Transferase</keyword>
<dbReference type="Gene3D" id="1.20.272.10">
    <property type="match status" value="1"/>
</dbReference>
<keyword evidence="4" id="KW-0548">Nucleotidyltransferase</keyword>
<evidence type="ECO:0000256" key="6">
    <source>
        <dbReference type="ARBA" id="ARBA00022932"/>
    </source>
</evidence>